<proteinExistence type="inferred from homology"/>
<dbReference type="Gene3D" id="3.40.50.720">
    <property type="entry name" value="NAD(P)-binding Rossmann-like Domain"/>
    <property type="match status" value="1"/>
</dbReference>
<comment type="caution">
    <text evidence="5">The sequence shown here is derived from an EMBL/GenBank/DDBJ whole genome shotgun (WGS) entry which is preliminary data.</text>
</comment>
<reference evidence="5" key="1">
    <citation type="journal article" date="2021" name="Nat. Commun.">
        <title>Genetic determinants of endophytism in the Arabidopsis root mycobiome.</title>
        <authorList>
            <person name="Mesny F."/>
            <person name="Miyauchi S."/>
            <person name="Thiergart T."/>
            <person name="Pickel B."/>
            <person name="Atanasova L."/>
            <person name="Karlsson M."/>
            <person name="Huettel B."/>
            <person name="Barry K.W."/>
            <person name="Haridas S."/>
            <person name="Chen C."/>
            <person name="Bauer D."/>
            <person name="Andreopoulos W."/>
            <person name="Pangilinan J."/>
            <person name="LaButti K."/>
            <person name="Riley R."/>
            <person name="Lipzen A."/>
            <person name="Clum A."/>
            <person name="Drula E."/>
            <person name="Henrissat B."/>
            <person name="Kohler A."/>
            <person name="Grigoriev I.V."/>
            <person name="Martin F.M."/>
            <person name="Hacquard S."/>
        </authorList>
    </citation>
    <scope>NUCLEOTIDE SEQUENCE</scope>
    <source>
        <strain evidence="5">MPI-SDFR-AT-0120</strain>
    </source>
</reference>
<dbReference type="GO" id="GO:0016491">
    <property type="term" value="F:oxidoreductase activity"/>
    <property type="evidence" value="ECO:0007669"/>
    <property type="project" value="UniProtKB-KW"/>
</dbReference>
<keyword evidence="3" id="KW-0560">Oxidoreductase</keyword>
<dbReference type="Proteomes" id="UP000813461">
    <property type="component" value="Unassembled WGS sequence"/>
</dbReference>
<keyword evidence="2" id="KW-0521">NADP</keyword>
<evidence type="ECO:0000313" key="6">
    <source>
        <dbReference type="Proteomes" id="UP000813461"/>
    </source>
</evidence>
<dbReference type="Gene3D" id="3.90.25.10">
    <property type="entry name" value="UDP-galactose 4-epimerase, domain 1"/>
    <property type="match status" value="1"/>
</dbReference>
<dbReference type="GO" id="GO:0005634">
    <property type="term" value="C:nucleus"/>
    <property type="evidence" value="ECO:0007669"/>
    <property type="project" value="TreeGrafter"/>
</dbReference>
<dbReference type="PANTHER" id="PTHR42748:SF30">
    <property type="entry name" value="NMRA-LIKE DOMAIN-CONTAINING PROTEIN"/>
    <property type="match status" value="1"/>
</dbReference>
<dbReference type="PANTHER" id="PTHR42748">
    <property type="entry name" value="NITROGEN METABOLITE REPRESSION PROTEIN NMRA FAMILY MEMBER"/>
    <property type="match status" value="1"/>
</dbReference>
<evidence type="ECO:0000256" key="2">
    <source>
        <dbReference type="ARBA" id="ARBA00022857"/>
    </source>
</evidence>
<evidence type="ECO:0000259" key="4">
    <source>
        <dbReference type="Pfam" id="PF05368"/>
    </source>
</evidence>
<dbReference type="Pfam" id="PF05368">
    <property type="entry name" value="NmrA"/>
    <property type="match status" value="1"/>
</dbReference>
<dbReference type="InterPro" id="IPR008030">
    <property type="entry name" value="NmrA-like"/>
</dbReference>
<dbReference type="AlphaFoldDB" id="A0A8K0R6S2"/>
<feature type="domain" description="NmrA-like" evidence="4">
    <location>
        <begin position="3"/>
        <end position="248"/>
    </location>
</feature>
<protein>
    <recommendedName>
        <fullName evidence="4">NmrA-like domain-containing protein</fullName>
    </recommendedName>
</protein>
<sequence>MSNKTALIMRATGAQGRGTITRLVQSGWNVHALVTDASSERALALKTLGPNVLLYQGTWRDPSTIAAAAVGCSVLLLNQLPSFTDDAEVQEARTVLRIAQEAGVQHVVFPTTVPLNNPNVREDLKDSAAAPAILNKGDVEELVKASGMTWTLLRPGYFMTNLLPPLVSWMFPGVNNGKLVNSYGPDCLMDLIDPDDIGAFVAAAFEDPTKFSGQTITLVAENVRFDDVVKQLAQTSGQPFEAVYRTPEESEELKNNPLIAGHLLCIGLDRFIDLDESRRWGIPLTSFAQFLEKHKHELPIIGKVDSTIVPYTDRSISGKE</sequence>
<dbReference type="InterPro" id="IPR036291">
    <property type="entry name" value="NAD(P)-bd_dom_sf"/>
</dbReference>
<accession>A0A8K0R6S2</accession>
<evidence type="ECO:0000313" key="5">
    <source>
        <dbReference type="EMBL" id="KAH7088012.1"/>
    </source>
</evidence>
<dbReference type="EMBL" id="JAGMVJ010000008">
    <property type="protein sequence ID" value="KAH7088012.1"/>
    <property type="molecule type" value="Genomic_DNA"/>
</dbReference>
<keyword evidence="6" id="KW-1185">Reference proteome</keyword>
<evidence type="ECO:0000256" key="3">
    <source>
        <dbReference type="ARBA" id="ARBA00023002"/>
    </source>
</evidence>
<comment type="similarity">
    <text evidence="1">Belongs to the NmrA-type oxidoreductase family.</text>
</comment>
<dbReference type="InterPro" id="IPR051164">
    <property type="entry name" value="NmrA-like_oxidored"/>
</dbReference>
<gene>
    <name evidence="5" type="ORF">FB567DRAFT_523499</name>
</gene>
<dbReference type="SUPFAM" id="SSF51735">
    <property type="entry name" value="NAD(P)-binding Rossmann-fold domains"/>
    <property type="match status" value="1"/>
</dbReference>
<organism evidence="5 6">
    <name type="scientific">Paraphoma chrysanthemicola</name>
    <dbReference type="NCBI Taxonomy" id="798071"/>
    <lineage>
        <taxon>Eukaryota</taxon>
        <taxon>Fungi</taxon>
        <taxon>Dikarya</taxon>
        <taxon>Ascomycota</taxon>
        <taxon>Pezizomycotina</taxon>
        <taxon>Dothideomycetes</taxon>
        <taxon>Pleosporomycetidae</taxon>
        <taxon>Pleosporales</taxon>
        <taxon>Pleosporineae</taxon>
        <taxon>Phaeosphaeriaceae</taxon>
        <taxon>Paraphoma</taxon>
    </lineage>
</organism>
<evidence type="ECO:0000256" key="1">
    <source>
        <dbReference type="ARBA" id="ARBA00006328"/>
    </source>
</evidence>
<dbReference type="OrthoDB" id="419598at2759"/>
<name>A0A8K0R6S2_9PLEO</name>